<keyword evidence="3" id="KW-1133">Transmembrane helix</keyword>
<evidence type="ECO:0000256" key="4">
    <source>
        <dbReference type="ARBA" id="ARBA00023136"/>
    </source>
</evidence>
<reference evidence="6 7" key="1">
    <citation type="submission" date="2018-01" db="EMBL/GenBank/DDBJ databases">
        <title>Complete genome sequence of Bacteriovorax stolpii DSM12778.</title>
        <authorList>
            <person name="Tang B."/>
            <person name="Chang J."/>
        </authorList>
    </citation>
    <scope>NUCLEOTIDE SEQUENCE [LARGE SCALE GENOMIC DNA]</scope>
    <source>
        <strain evidence="6 7">DSM 12778</strain>
    </source>
</reference>
<gene>
    <name evidence="6" type="ORF">C0V70_12360</name>
</gene>
<dbReference type="Pfam" id="PF01694">
    <property type="entry name" value="Rhomboid"/>
    <property type="match status" value="1"/>
</dbReference>
<dbReference type="PANTHER" id="PTHR43066">
    <property type="entry name" value="RHOMBOID-RELATED PROTEIN"/>
    <property type="match status" value="1"/>
</dbReference>
<evidence type="ECO:0000256" key="3">
    <source>
        <dbReference type="ARBA" id="ARBA00022989"/>
    </source>
</evidence>
<dbReference type="Proteomes" id="UP000235584">
    <property type="component" value="Chromosome"/>
</dbReference>
<keyword evidence="2" id="KW-0812">Transmembrane</keyword>
<dbReference type="Gene3D" id="1.20.1540.10">
    <property type="entry name" value="Rhomboid-like"/>
    <property type="match status" value="1"/>
</dbReference>
<sequence>MVMEVKTYIKENWLTKNPKRDGLNPTLLLMSLLLATSFIYINDFFNAPLWMSATGEQVFTKHEWWRAWTTLFAHADLSHILGNLFLFFPFSYFLIAYFGFSFFPFFGFFAGGLVNLVVLSTMPAHVSLVGVSGVVNWMGGAWLALSWLVDRRESKGRRVLKVIAVTIVLFVPDSFKPEVSYLSHFLGYFAGIFSAMLFYFINRKSILAEEVVEEIPEEDGHIWGDEYMLFDEPRLEEWGHHQGESPKEALDNKKGEIIVYKYEELTPARDPKILKSQYH</sequence>
<keyword evidence="4" id="KW-0472">Membrane</keyword>
<dbReference type="AlphaFoldDB" id="A0A2K9NTN6"/>
<name>A0A2K9NTN6_BACTC</name>
<evidence type="ECO:0000256" key="2">
    <source>
        <dbReference type="ARBA" id="ARBA00022692"/>
    </source>
</evidence>
<dbReference type="SUPFAM" id="SSF144091">
    <property type="entry name" value="Rhomboid-like"/>
    <property type="match status" value="1"/>
</dbReference>
<accession>A0A2K9NTN6</accession>
<dbReference type="OrthoDB" id="5291037at2"/>
<protein>
    <recommendedName>
        <fullName evidence="5">Peptidase S54 rhomboid domain-containing protein</fullName>
    </recommendedName>
</protein>
<dbReference type="EMBL" id="CP025704">
    <property type="protein sequence ID" value="AUN98881.1"/>
    <property type="molecule type" value="Genomic_DNA"/>
</dbReference>
<dbReference type="KEGG" id="bsto:C0V70_12360"/>
<keyword evidence="7" id="KW-1185">Reference proteome</keyword>
<dbReference type="GO" id="GO:0016020">
    <property type="term" value="C:membrane"/>
    <property type="evidence" value="ECO:0007669"/>
    <property type="project" value="UniProtKB-SubCell"/>
</dbReference>
<proteinExistence type="predicted"/>
<comment type="subcellular location">
    <subcellularLocation>
        <location evidence="1">Membrane</location>
        <topology evidence="1">Multi-pass membrane protein</topology>
    </subcellularLocation>
</comment>
<dbReference type="GO" id="GO:0004252">
    <property type="term" value="F:serine-type endopeptidase activity"/>
    <property type="evidence" value="ECO:0007669"/>
    <property type="project" value="InterPro"/>
</dbReference>
<evidence type="ECO:0000259" key="5">
    <source>
        <dbReference type="Pfam" id="PF01694"/>
    </source>
</evidence>
<dbReference type="InterPro" id="IPR035952">
    <property type="entry name" value="Rhomboid-like_sf"/>
</dbReference>
<feature type="domain" description="Peptidase S54 rhomboid" evidence="5">
    <location>
        <begin position="62"/>
        <end position="198"/>
    </location>
</feature>
<dbReference type="PANTHER" id="PTHR43066:SF11">
    <property type="entry name" value="PEPTIDASE S54 RHOMBOID DOMAIN-CONTAINING PROTEIN"/>
    <property type="match status" value="1"/>
</dbReference>
<dbReference type="InterPro" id="IPR022764">
    <property type="entry name" value="Peptidase_S54_rhomboid_dom"/>
</dbReference>
<evidence type="ECO:0000313" key="6">
    <source>
        <dbReference type="EMBL" id="AUN98881.1"/>
    </source>
</evidence>
<evidence type="ECO:0000256" key="1">
    <source>
        <dbReference type="ARBA" id="ARBA00004141"/>
    </source>
</evidence>
<evidence type="ECO:0000313" key="7">
    <source>
        <dbReference type="Proteomes" id="UP000235584"/>
    </source>
</evidence>
<organism evidence="6 7">
    <name type="scientific">Bacteriovorax stolpii</name>
    <name type="common">Bdellovibrio stolpii</name>
    <dbReference type="NCBI Taxonomy" id="960"/>
    <lineage>
        <taxon>Bacteria</taxon>
        <taxon>Pseudomonadati</taxon>
        <taxon>Bdellovibrionota</taxon>
        <taxon>Bacteriovoracia</taxon>
        <taxon>Bacteriovoracales</taxon>
        <taxon>Bacteriovoracaceae</taxon>
        <taxon>Bacteriovorax</taxon>
    </lineage>
</organism>